<evidence type="ECO:0000313" key="6">
    <source>
        <dbReference type="EMBL" id="KAK5111576.1"/>
    </source>
</evidence>
<evidence type="ECO:0000256" key="2">
    <source>
        <dbReference type="ARBA" id="ARBA00022942"/>
    </source>
</evidence>
<dbReference type="FunFam" id="3.60.20.10:FF:000008">
    <property type="entry name" value="Proteasome subunit beta type-4"/>
    <property type="match status" value="1"/>
</dbReference>
<organism evidence="6 7">
    <name type="scientific">Meristemomyces frigidus</name>
    <dbReference type="NCBI Taxonomy" id="1508187"/>
    <lineage>
        <taxon>Eukaryota</taxon>
        <taxon>Fungi</taxon>
        <taxon>Dikarya</taxon>
        <taxon>Ascomycota</taxon>
        <taxon>Pezizomycotina</taxon>
        <taxon>Dothideomycetes</taxon>
        <taxon>Dothideomycetidae</taxon>
        <taxon>Mycosphaerellales</taxon>
        <taxon>Teratosphaeriaceae</taxon>
        <taxon>Meristemomyces</taxon>
    </lineage>
</organism>
<dbReference type="InterPro" id="IPR029055">
    <property type="entry name" value="Ntn_hydrolases_N"/>
</dbReference>
<dbReference type="PROSITE" id="PS51476">
    <property type="entry name" value="PROTEASOME_BETA_2"/>
    <property type="match status" value="1"/>
</dbReference>
<comment type="subunit">
    <text evidence="4">The 26S proteasome consists of a 20S proteasome core and two 19S regulatory subunits. The 20S proteasome core is composed of 28 subunits that are arranged in four stacked rings, resulting in a barrel-shaped structure. The two end rings are each formed by seven alpha subunits, and the two central rings are each formed by seven beta subunits. The catalytic chamber with the active sites is on the inside of the barrel.</text>
</comment>
<name>A0AAN7YNW1_9PEZI</name>
<gene>
    <name evidence="6" type="primary">PCB4</name>
    <name evidence="6" type="ORF">LTR62_004872</name>
</gene>
<comment type="caution">
    <text evidence="6">The sequence shown here is derived from an EMBL/GenBank/DDBJ whole genome shotgun (WGS) entry which is preliminary data.</text>
</comment>
<dbReference type="InterPro" id="IPR035206">
    <property type="entry name" value="Proteasome_beta2"/>
</dbReference>
<comment type="subunit">
    <text evidence="5">Component of the proteasome complex.</text>
</comment>
<accession>A0AAN7YNW1</accession>
<dbReference type="GO" id="GO:0005737">
    <property type="term" value="C:cytoplasm"/>
    <property type="evidence" value="ECO:0007669"/>
    <property type="project" value="UniProtKB-SubCell"/>
</dbReference>
<comment type="similarity">
    <text evidence="5">Belongs to the peptidase T1B family.</text>
</comment>
<dbReference type="Pfam" id="PF00227">
    <property type="entry name" value="Proteasome"/>
    <property type="match status" value="1"/>
</dbReference>
<evidence type="ECO:0000256" key="4">
    <source>
        <dbReference type="ARBA" id="ARBA00026071"/>
    </source>
</evidence>
<comment type="function">
    <text evidence="5">Component of the proteasome, a multicatalytic proteinase complex which is characterized by its ability to cleave peptides with Arg, Phe, Tyr, Leu, and Glu adjacent to the leaving group at neutral or slightly basic pH. The proteasome has an ATP-dependent proteolytic activity.</text>
</comment>
<dbReference type="SUPFAM" id="SSF56235">
    <property type="entry name" value="N-terminal nucleophile aminohydrolases (Ntn hydrolases)"/>
    <property type="match status" value="1"/>
</dbReference>
<dbReference type="GO" id="GO:0005634">
    <property type="term" value="C:nucleus"/>
    <property type="evidence" value="ECO:0007669"/>
    <property type="project" value="UniProtKB-SubCell"/>
</dbReference>
<dbReference type="GO" id="GO:0019774">
    <property type="term" value="C:proteasome core complex, beta-subunit complex"/>
    <property type="evidence" value="ECO:0007669"/>
    <property type="project" value="UniProtKB-ARBA"/>
</dbReference>
<keyword evidence="2 5" id="KW-0647">Proteasome</keyword>
<evidence type="ECO:0000256" key="5">
    <source>
        <dbReference type="RuleBase" id="RU004203"/>
    </source>
</evidence>
<keyword evidence="3 5" id="KW-0539">Nucleus</keyword>
<evidence type="ECO:0000256" key="3">
    <source>
        <dbReference type="ARBA" id="ARBA00023242"/>
    </source>
</evidence>
<reference evidence="6" key="1">
    <citation type="submission" date="2023-08" db="EMBL/GenBank/DDBJ databases">
        <title>Black Yeasts Isolated from many extreme environments.</title>
        <authorList>
            <person name="Coleine C."/>
            <person name="Stajich J.E."/>
            <person name="Selbmann L."/>
        </authorList>
    </citation>
    <scope>NUCLEOTIDE SEQUENCE</scope>
    <source>
        <strain evidence="6">CCFEE 5401</strain>
    </source>
</reference>
<dbReference type="CDD" id="cd03758">
    <property type="entry name" value="proteasome_beta_type_2"/>
    <property type="match status" value="1"/>
</dbReference>
<dbReference type="InterPro" id="IPR023333">
    <property type="entry name" value="Proteasome_suB-type"/>
</dbReference>
<dbReference type="InterPro" id="IPR001353">
    <property type="entry name" value="Proteasome_sua/b"/>
</dbReference>
<dbReference type="PANTHER" id="PTHR11599">
    <property type="entry name" value="PROTEASOME SUBUNIT ALPHA/BETA"/>
    <property type="match status" value="1"/>
</dbReference>
<dbReference type="InterPro" id="IPR050115">
    <property type="entry name" value="Proteasome_alpha"/>
</dbReference>
<evidence type="ECO:0000313" key="7">
    <source>
        <dbReference type="Proteomes" id="UP001310890"/>
    </source>
</evidence>
<dbReference type="GO" id="GO:0010498">
    <property type="term" value="P:proteasomal protein catabolic process"/>
    <property type="evidence" value="ECO:0007669"/>
    <property type="project" value="InterPro"/>
</dbReference>
<evidence type="ECO:0000256" key="1">
    <source>
        <dbReference type="ARBA" id="ARBA00022490"/>
    </source>
</evidence>
<dbReference type="Proteomes" id="UP001310890">
    <property type="component" value="Unassembled WGS sequence"/>
</dbReference>
<comment type="subcellular location">
    <subcellularLocation>
        <location evidence="5">Cytoplasm</location>
    </subcellularLocation>
    <subcellularLocation>
        <location evidence="5">Nucleus</location>
    </subcellularLocation>
</comment>
<dbReference type="EMBL" id="JAVRRL010000038">
    <property type="protein sequence ID" value="KAK5111576.1"/>
    <property type="molecule type" value="Genomic_DNA"/>
</dbReference>
<keyword evidence="1 5" id="KW-0963">Cytoplasm</keyword>
<protein>
    <recommendedName>
        <fullName evidence="5">Proteasome subunit beta</fullName>
    </recommendedName>
</protein>
<dbReference type="Gene3D" id="3.60.20.10">
    <property type="entry name" value="Glutamine Phosphoribosylpyrophosphate, subunit 1, domain 1"/>
    <property type="match status" value="1"/>
</dbReference>
<sequence length="182" mass="20710">MRGASILKANDDKTRALNKHTLMAFVGEPGDTVQFAEYAQANIQLYSMRNSSELSPYEVSSFIRSELAKSLRSKSPYTVNLLLGGYDVIKQKPELYWIDYLASCAPVPYAAHGYAQYYCLSILDKHHHPDISFEQGMKILRMCTDELKRRLPIDFKGVLVKVVDKDGIRHQEYPDGEQVYAP</sequence>
<proteinExistence type="inferred from homology"/>
<dbReference type="AlphaFoldDB" id="A0AAN7YNW1"/>